<comment type="caution">
    <text evidence="2">The sequence shown here is derived from an EMBL/GenBank/DDBJ whole genome shotgun (WGS) entry which is preliminary data.</text>
</comment>
<name>W7QAE4_9ALTE</name>
<feature type="transmembrane region" description="Helical" evidence="1">
    <location>
        <begin position="102"/>
        <end position="120"/>
    </location>
</feature>
<keyword evidence="3" id="KW-1185">Reference proteome</keyword>
<keyword evidence="2" id="KW-0238">DNA-binding</keyword>
<dbReference type="OrthoDB" id="72963at2"/>
<dbReference type="Pfam" id="PF06961">
    <property type="entry name" value="DUF1294"/>
    <property type="match status" value="1"/>
</dbReference>
<dbReference type="GO" id="GO:0003677">
    <property type="term" value="F:DNA binding"/>
    <property type="evidence" value="ECO:0007669"/>
    <property type="project" value="UniProtKB-KW"/>
</dbReference>
<evidence type="ECO:0000313" key="2">
    <source>
        <dbReference type="EMBL" id="EWH08981.1"/>
    </source>
</evidence>
<dbReference type="eggNOG" id="COG3326">
    <property type="taxonomic scope" value="Bacteria"/>
</dbReference>
<evidence type="ECO:0000256" key="1">
    <source>
        <dbReference type="SAM" id="Phobius"/>
    </source>
</evidence>
<keyword evidence="1" id="KW-0472">Membrane</keyword>
<dbReference type="STRING" id="1328313.DS2_14894"/>
<feature type="transmembrane region" description="Helical" evidence="1">
    <location>
        <begin position="38"/>
        <end position="55"/>
    </location>
</feature>
<sequence>MNYQGSRFKTRKFESMITIAFIMSLIFMVFTNKLPIEILYFYAGLSVFAFLLYAVDKSAAQNNRWRTPERHLHLISLLGGWIGAFCAQNMLRHKSKKREFKLIYRVTVAINICILGWLLGEQGQQFLHSILASLE</sequence>
<accession>W7QAE4</accession>
<dbReference type="Proteomes" id="UP000019276">
    <property type="component" value="Unassembled WGS sequence"/>
</dbReference>
<evidence type="ECO:0000313" key="3">
    <source>
        <dbReference type="Proteomes" id="UP000019276"/>
    </source>
</evidence>
<reference evidence="2 3" key="1">
    <citation type="journal article" date="2014" name="Genome Announc.">
        <title>Draft Genome Sequence of the Agar-Degrading Bacterium Catenovulum sp. Strain DS-2, Isolated from Intestines of Haliotis diversicolor.</title>
        <authorList>
            <person name="Shan D."/>
            <person name="Li X."/>
            <person name="Gu Z."/>
            <person name="Wei G."/>
            <person name="Gao Z."/>
            <person name="Shao Z."/>
        </authorList>
    </citation>
    <scope>NUCLEOTIDE SEQUENCE [LARGE SCALE GENOMIC DNA]</scope>
    <source>
        <strain evidence="2 3">DS-2</strain>
    </source>
</reference>
<gene>
    <name evidence="2" type="ORF">DS2_14894</name>
</gene>
<keyword evidence="1" id="KW-0812">Transmembrane</keyword>
<feature type="transmembrane region" description="Helical" evidence="1">
    <location>
        <begin position="12"/>
        <end position="31"/>
    </location>
</feature>
<dbReference type="InterPro" id="IPR010718">
    <property type="entry name" value="DUF1294"/>
</dbReference>
<keyword evidence="1" id="KW-1133">Transmembrane helix</keyword>
<dbReference type="RefSeq" id="WP_035015620.1">
    <property type="nucleotide sequence ID" value="NZ_ARZY01000032.1"/>
</dbReference>
<proteinExistence type="predicted"/>
<protein>
    <submittedName>
        <fullName evidence="2">Cold shock DNA-binding domain-containing protein</fullName>
    </submittedName>
</protein>
<organism evidence="2 3">
    <name type="scientific">Catenovulum agarivorans DS-2</name>
    <dbReference type="NCBI Taxonomy" id="1328313"/>
    <lineage>
        <taxon>Bacteria</taxon>
        <taxon>Pseudomonadati</taxon>
        <taxon>Pseudomonadota</taxon>
        <taxon>Gammaproteobacteria</taxon>
        <taxon>Alteromonadales</taxon>
        <taxon>Alteromonadaceae</taxon>
        <taxon>Catenovulum</taxon>
    </lineage>
</organism>
<dbReference type="AlphaFoldDB" id="W7QAE4"/>
<dbReference type="EMBL" id="ARZY01000032">
    <property type="protein sequence ID" value="EWH08981.1"/>
    <property type="molecule type" value="Genomic_DNA"/>
</dbReference>